<sequence length="149" mass="16483">MFLDWQFGANIKETVRPEKAIGHELIQIQFVTDEKNEARSSGSWRFGSGALREEVSLNSEGCLGSNQAALGPESNSSQSGQEEASLGKNRVVLKENDRSLLQPSKVSSAIIPILQQSNLMPIQEKHLAQSQVVLKKQSPNWNPELLRTD</sequence>
<reference evidence="2 3" key="1">
    <citation type="submission" date="2022-11" db="EMBL/GenBank/DDBJ databases">
        <title>Whole genome sequence of Eschrichtius robustus ER-17-0199.</title>
        <authorList>
            <person name="Bruniche-Olsen A."/>
            <person name="Black A.N."/>
            <person name="Fields C.J."/>
            <person name="Walden K."/>
            <person name="Dewoody J.A."/>
        </authorList>
    </citation>
    <scope>NUCLEOTIDE SEQUENCE [LARGE SCALE GENOMIC DNA]</scope>
    <source>
        <strain evidence="2">ER-17-0199</strain>
        <tissue evidence="2">Blubber</tissue>
    </source>
</reference>
<evidence type="ECO:0000313" key="3">
    <source>
        <dbReference type="Proteomes" id="UP001159641"/>
    </source>
</evidence>
<evidence type="ECO:0000256" key="1">
    <source>
        <dbReference type="SAM" id="MobiDB-lite"/>
    </source>
</evidence>
<organism evidence="2 3">
    <name type="scientific">Eschrichtius robustus</name>
    <name type="common">California gray whale</name>
    <name type="synonym">Eschrichtius gibbosus</name>
    <dbReference type="NCBI Taxonomy" id="9764"/>
    <lineage>
        <taxon>Eukaryota</taxon>
        <taxon>Metazoa</taxon>
        <taxon>Chordata</taxon>
        <taxon>Craniata</taxon>
        <taxon>Vertebrata</taxon>
        <taxon>Euteleostomi</taxon>
        <taxon>Mammalia</taxon>
        <taxon>Eutheria</taxon>
        <taxon>Laurasiatheria</taxon>
        <taxon>Artiodactyla</taxon>
        <taxon>Whippomorpha</taxon>
        <taxon>Cetacea</taxon>
        <taxon>Mysticeti</taxon>
        <taxon>Eschrichtiidae</taxon>
        <taxon>Eschrichtius</taxon>
    </lineage>
</organism>
<protein>
    <submittedName>
        <fullName evidence="2">Uncharacterized protein</fullName>
    </submittedName>
</protein>
<feature type="region of interest" description="Disordered" evidence="1">
    <location>
        <begin position="62"/>
        <end position="89"/>
    </location>
</feature>
<gene>
    <name evidence="2" type="ORF">J1605_021578</name>
</gene>
<accession>A0AB34HFU4</accession>
<dbReference type="Proteomes" id="UP001159641">
    <property type="component" value="Unassembled WGS sequence"/>
</dbReference>
<proteinExistence type="predicted"/>
<comment type="caution">
    <text evidence="2">The sequence shown here is derived from an EMBL/GenBank/DDBJ whole genome shotgun (WGS) entry which is preliminary data.</text>
</comment>
<evidence type="ECO:0000313" key="2">
    <source>
        <dbReference type="EMBL" id="KAJ8789880.1"/>
    </source>
</evidence>
<name>A0AB34HFU4_ESCRO</name>
<keyword evidence="3" id="KW-1185">Reference proteome</keyword>
<dbReference type="EMBL" id="JAIQCJ010001387">
    <property type="protein sequence ID" value="KAJ8789880.1"/>
    <property type="molecule type" value="Genomic_DNA"/>
</dbReference>
<dbReference type="AlphaFoldDB" id="A0AB34HFU4"/>
<feature type="compositionally biased region" description="Polar residues" evidence="1">
    <location>
        <begin position="62"/>
        <end position="82"/>
    </location>
</feature>